<dbReference type="InterPro" id="IPR015943">
    <property type="entry name" value="WD40/YVTN_repeat-like_dom_sf"/>
</dbReference>
<dbReference type="Proteomes" id="UP000295724">
    <property type="component" value="Unassembled WGS sequence"/>
</dbReference>
<dbReference type="InterPro" id="IPR036278">
    <property type="entry name" value="Sialidase_sf"/>
</dbReference>
<dbReference type="EMBL" id="SNZB01000004">
    <property type="protein sequence ID" value="TDR19567.1"/>
    <property type="molecule type" value="Genomic_DNA"/>
</dbReference>
<organism evidence="1 2">
    <name type="scientific">Marinicella litoralis</name>
    <dbReference type="NCBI Taxonomy" id="644220"/>
    <lineage>
        <taxon>Bacteria</taxon>
        <taxon>Pseudomonadati</taxon>
        <taxon>Pseudomonadota</taxon>
        <taxon>Gammaproteobacteria</taxon>
        <taxon>Lysobacterales</taxon>
        <taxon>Marinicellaceae</taxon>
        <taxon>Marinicella</taxon>
    </lineage>
</organism>
<dbReference type="OrthoDB" id="9764969at2"/>
<dbReference type="CDD" id="cd15482">
    <property type="entry name" value="Sialidase_non-viral"/>
    <property type="match status" value="2"/>
</dbReference>
<sequence>MKIKAILLFLVATHNVSAQFIDNSLGVDPRVNYQKLTELGPWDDRNYDLTLEDLAWLSDNEHELKEMVPAFYRVQFRKEFPDTPRIGKVQYPRSLLNYYVLKYDGYLIDGLIYRAGKWLNDYHSFEVTMENGLTPGEIFREQIKQNTRTLSGEVLVFSGAESAVSVSPADPELVVAGLNRNGQEMLYSSDGGDTWTSAPDLTGSECCDPAMDWKSDGSYVYNVTLGGNQVWFYRSDDNGQTWDSLADITPGDNRRELSGPTGSLNDKEYIHVDQSPTSPFQDNIYITWHQSNIMQFAVSDDDGNTFTTTSFTAEDRGIGSDIVTGRDGTIYHFWPAFNNPDIQMNKSTNGGTAFSPAVVVAPTNDGFDFPIPSMDSRFVFIYVAADIDLTGGPYDGRLYASWTDTLGPQSTAVNNHARIQVGYSDDGGDTWNVTTPHETDDALEVDRWHQWLKVDRNGIVHVIFYDTRNFADRSGVDVYHSYSVTGGENWSAPTRLTSVSSPEGSGFQFGDYNGMDFGDSDDGVAIFSDNRAEGGGSPDMDVYVAPVLGPIDLIFENGFEAIN</sequence>
<evidence type="ECO:0000313" key="2">
    <source>
        <dbReference type="Proteomes" id="UP000295724"/>
    </source>
</evidence>
<dbReference type="SUPFAM" id="SSF50939">
    <property type="entry name" value="Sialidases"/>
    <property type="match status" value="2"/>
</dbReference>
<gene>
    <name evidence="1" type="ORF">C8D91_2124</name>
</gene>
<comment type="caution">
    <text evidence="1">The sequence shown here is derived from an EMBL/GenBank/DDBJ whole genome shotgun (WGS) entry which is preliminary data.</text>
</comment>
<dbReference type="Gene3D" id="2.130.10.10">
    <property type="entry name" value="YVTN repeat-like/Quinoprotein amine dehydrogenase"/>
    <property type="match status" value="1"/>
</dbReference>
<protein>
    <recommendedName>
        <fullName evidence="3">BNR repeat protein</fullName>
    </recommendedName>
</protein>
<dbReference type="RefSeq" id="WP_099019799.1">
    <property type="nucleotide sequence ID" value="NZ_NIHB01000004.1"/>
</dbReference>
<accession>A0A4R6XP91</accession>
<proteinExistence type="predicted"/>
<name>A0A4R6XP91_9GAMM</name>
<keyword evidence="2" id="KW-1185">Reference proteome</keyword>
<evidence type="ECO:0000313" key="1">
    <source>
        <dbReference type="EMBL" id="TDR19567.1"/>
    </source>
</evidence>
<reference evidence="1 2" key="1">
    <citation type="submission" date="2019-03" db="EMBL/GenBank/DDBJ databases">
        <title>Genomic Encyclopedia of Type Strains, Phase IV (KMG-IV): sequencing the most valuable type-strain genomes for metagenomic binning, comparative biology and taxonomic classification.</title>
        <authorList>
            <person name="Goeker M."/>
        </authorList>
    </citation>
    <scope>NUCLEOTIDE SEQUENCE [LARGE SCALE GENOMIC DNA]</scope>
    <source>
        <strain evidence="1 2">DSM 25488</strain>
    </source>
</reference>
<dbReference type="Gene3D" id="2.120.10.10">
    <property type="match status" value="1"/>
</dbReference>
<evidence type="ECO:0008006" key="3">
    <source>
        <dbReference type="Google" id="ProtNLM"/>
    </source>
</evidence>
<dbReference type="AlphaFoldDB" id="A0A4R6XP91"/>